<reference evidence="5 6" key="1">
    <citation type="submission" date="2023-10" db="EMBL/GenBank/DDBJ databases">
        <title>Glaciecola aquimarina strain GGW-M5 nov., isolated from a coastal seawater.</title>
        <authorList>
            <person name="Bayburt H."/>
            <person name="Kim J.M."/>
            <person name="Choi B.J."/>
            <person name="Jeon C.O."/>
        </authorList>
    </citation>
    <scope>NUCLEOTIDE SEQUENCE [LARGE SCALE GENOMIC DNA]</scope>
    <source>
        <strain evidence="5 6">KCTC 32108</strain>
    </source>
</reference>
<proteinExistence type="predicted"/>
<evidence type="ECO:0000256" key="2">
    <source>
        <dbReference type="ARBA" id="ARBA00023136"/>
    </source>
</evidence>
<gene>
    <name evidence="5" type="ORF">RS130_20905</name>
</gene>
<evidence type="ECO:0000256" key="4">
    <source>
        <dbReference type="SAM" id="MobiDB-lite"/>
    </source>
</evidence>
<sequence>MLPVLASETDGFNSRLDDNSEDLDGYRNNTIHTRLGYLFSENLSVQLVARNNRGEGEFDKCGFGASASNDCQSDFEQTNLRTSVNYTTDTSEHEISYAKTLVERENFNQQASSYFY</sequence>
<keyword evidence="2" id="KW-0472">Membrane</keyword>
<organism evidence="5 6">
    <name type="scientific">Paraglaciecola aquimarina</name>
    <dbReference type="NCBI Taxonomy" id="1235557"/>
    <lineage>
        <taxon>Bacteria</taxon>
        <taxon>Pseudomonadati</taxon>
        <taxon>Pseudomonadota</taxon>
        <taxon>Gammaproteobacteria</taxon>
        <taxon>Alteromonadales</taxon>
        <taxon>Alteromonadaceae</taxon>
        <taxon>Paraglaciecola</taxon>
    </lineage>
</organism>
<evidence type="ECO:0000256" key="1">
    <source>
        <dbReference type="ARBA" id="ARBA00004442"/>
    </source>
</evidence>
<evidence type="ECO:0000313" key="5">
    <source>
        <dbReference type="EMBL" id="MDU0356020.1"/>
    </source>
</evidence>
<evidence type="ECO:0000256" key="3">
    <source>
        <dbReference type="ARBA" id="ARBA00023237"/>
    </source>
</evidence>
<comment type="subcellular location">
    <subcellularLocation>
        <location evidence="1">Cell outer membrane</location>
    </subcellularLocation>
</comment>
<feature type="region of interest" description="Disordered" evidence="4">
    <location>
        <begin position="1"/>
        <end position="25"/>
    </location>
</feature>
<dbReference type="EMBL" id="JAWDIO010000002">
    <property type="protein sequence ID" value="MDU0356020.1"/>
    <property type="molecule type" value="Genomic_DNA"/>
</dbReference>
<evidence type="ECO:0000313" key="6">
    <source>
        <dbReference type="Proteomes" id="UP001247805"/>
    </source>
</evidence>
<dbReference type="Gene3D" id="2.40.170.20">
    <property type="entry name" value="TonB-dependent receptor, beta-barrel domain"/>
    <property type="match status" value="1"/>
</dbReference>
<name>A0ABU3T166_9ALTE</name>
<protein>
    <submittedName>
        <fullName evidence="5">Uncharacterized protein</fullName>
    </submittedName>
</protein>
<keyword evidence="6" id="KW-1185">Reference proteome</keyword>
<accession>A0ABU3T166</accession>
<dbReference type="RefSeq" id="WP_316027529.1">
    <property type="nucleotide sequence ID" value="NZ_JAWDIO010000002.1"/>
</dbReference>
<comment type="caution">
    <text evidence="5">The sequence shown here is derived from an EMBL/GenBank/DDBJ whole genome shotgun (WGS) entry which is preliminary data.</text>
</comment>
<keyword evidence="3" id="KW-0998">Cell outer membrane</keyword>
<dbReference type="Proteomes" id="UP001247805">
    <property type="component" value="Unassembled WGS sequence"/>
</dbReference>
<dbReference type="InterPro" id="IPR036942">
    <property type="entry name" value="Beta-barrel_TonB_sf"/>
</dbReference>